<dbReference type="AlphaFoldDB" id="A0A1X6NDE0"/>
<dbReference type="GeneID" id="36323397"/>
<keyword evidence="2" id="KW-1185">Reference proteome</keyword>
<evidence type="ECO:0000313" key="1">
    <source>
        <dbReference type="EMBL" id="OSX66665.1"/>
    </source>
</evidence>
<name>A0A1X6NDE0_9APHY</name>
<reference evidence="1 2" key="1">
    <citation type="submission" date="2017-04" db="EMBL/GenBank/DDBJ databases">
        <title>Genome Sequence of the Model Brown-Rot Fungus Postia placenta SB12.</title>
        <authorList>
            <consortium name="DOE Joint Genome Institute"/>
            <person name="Gaskell J."/>
            <person name="Kersten P."/>
            <person name="Larrondo L.F."/>
            <person name="Canessa P."/>
            <person name="Martinez D."/>
            <person name="Hibbett D."/>
            <person name="Schmoll M."/>
            <person name="Kubicek C.P."/>
            <person name="Martinez A.T."/>
            <person name="Yadav J."/>
            <person name="Master E."/>
            <person name="Magnuson J.K."/>
            <person name="James T."/>
            <person name="Yaver D."/>
            <person name="Berka R."/>
            <person name="Labutti K."/>
            <person name="Lipzen A."/>
            <person name="Aerts A."/>
            <person name="Barry K."/>
            <person name="Henrissat B."/>
            <person name="Blanchette R."/>
            <person name="Grigoriev I."/>
            <person name="Cullen D."/>
        </authorList>
    </citation>
    <scope>NUCLEOTIDE SEQUENCE [LARGE SCALE GENOMIC DNA]</scope>
    <source>
        <strain evidence="1 2">MAD-698-R-SB12</strain>
    </source>
</reference>
<dbReference type="OrthoDB" id="10272677at2759"/>
<protein>
    <submittedName>
        <fullName evidence="1">Uncharacterized protein</fullName>
    </submittedName>
</protein>
<evidence type="ECO:0000313" key="2">
    <source>
        <dbReference type="Proteomes" id="UP000194127"/>
    </source>
</evidence>
<dbReference type="RefSeq" id="XP_024343459.1">
    <property type="nucleotide sequence ID" value="XM_024478447.1"/>
</dbReference>
<dbReference type="EMBL" id="KZ110592">
    <property type="protein sequence ID" value="OSX66665.1"/>
    <property type="molecule type" value="Genomic_DNA"/>
</dbReference>
<dbReference type="Proteomes" id="UP000194127">
    <property type="component" value="Unassembled WGS sequence"/>
</dbReference>
<gene>
    <name evidence="1" type="ORF">POSPLADRAFT_1044032</name>
</gene>
<organism evidence="1 2">
    <name type="scientific">Postia placenta MAD-698-R-SB12</name>
    <dbReference type="NCBI Taxonomy" id="670580"/>
    <lineage>
        <taxon>Eukaryota</taxon>
        <taxon>Fungi</taxon>
        <taxon>Dikarya</taxon>
        <taxon>Basidiomycota</taxon>
        <taxon>Agaricomycotina</taxon>
        <taxon>Agaricomycetes</taxon>
        <taxon>Polyporales</taxon>
        <taxon>Adustoporiaceae</taxon>
        <taxon>Rhodonia</taxon>
    </lineage>
</organism>
<proteinExistence type="predicted"/>
<sequence>MSCHASAPCDWGRTHGELFPPSSPLPFSTSPDVLPLCLINLELEGADVTLSHTIVSYTRPFLAIANKYMRLSTQGKDSFRSVSVPWQDWGPRSTFWFSDHPDVWGKATTHGYRVMTPTTLYDFTPQGNGQTAGDTISSRIVYGTDVDERGWLYESIKTSTPFRVSELTGMQFSTYVIDEEVLAVKLIVGQSQLQSPFVIVGNFNRCHRDSLILEFWFT</sequence>
<accession>A0A1X6NDE0</accession>